<dbReference type="InterPro" id="IPR002878">
    <property type="entry name" value="ChsH2_C"/>
</dbReference>
<keyword evidence="4" id="KW-1185">Reference proteome</keyword>
<evidence type="ECO:0000259" key="2">
    <source>
        <dbReference type="Pfam" id="PF12172"/>
    </source>
</evidence>
<dbReference type="SUPFAM" id="SSF50249">
    <property type="entry name" value="Nucleic acid-binding proteins"/>
    <property type="match status" value="1"/>
</dbReference>
<reference evidence="3 4" key="1">
    <citation type="journal article" date="2015" name="Stand. Genomic Sci.">
        <title>Genomic Encyclopedia of Bacterial and Archaeal Type Strains, Phase III: the genomes of soil and plant-associated and newly described type strains.</title>
        <authorList>
            <person name="Whitman W.B."/>
            <person name="Woyke T."/>
            <person name="Klenk H.P."/>
            <person name="Zhou Y."/>
            <person name="Lilburn T.G."/>
            <person name="Beck B.J."/>
            <person name="De Vos P."/>
            <person name="Vandamme P."/>
            <person name="Eisen J.A."/>
            <person name="Garrity G."/>
            <person name="Hugenholtz P."/>
            <person name="Kyrpides N.C."/>
        </authorList>
    </citation>
    <scope>NUCLEOTIDE SEQUENCE [LARGE SCALE GENOMIC DNA]</scope>
    <source>
        <strain evidence="3 4">CGMCC 1.7748</strain>
    </source>
</reference>
<dbReference type="Gene3D" id="6.10.30.10">
    <property type="match status" value="1"/>
</dbReference>
<dbReference type="Proteomes" id="UP000316624">
    <property type="component" value="Unassembled WGS sequence"/>
</dbReference>
<gene>
    <name evidence="3" type="ORF">IQ35_00496</name>
</gene>
<name>A0A562KMT5_SPHWJ</name>
<evidence type="ECO:0000259" key="1">
    <source>
        <dbReference type="Pfam" id="PF01796"/>
    </source>
</evidence>
<evidence type="ECO:0000313" key="4">
    <source>
        <dbReference type="Proteomes" id="UP000316624"/>
    </source>
</evidence>
<dbReference type="PANTHER" id="PTHR34075:SF5">
    <property type="entry name" value="BLR3430 PROTEIN"/>
    <property type="match status" value="1"/>
</dbReference>
<feature type="domain" description="ChsH2 C-terminal OB-fold" evidence="1">
    <location>
        <begin position="59"/>
        <end position="122"/>
    </location>
</feature>
<accession>A0A562KMT5</accession>
<comment type="caution">
    <text evidence="3">The sequence shown here is derived from an EMBL/GenBank/DDBJ whole genome shotgun (WGS) entry which is preliminary data.</text>
</comment>
<organism evidence="3 4">
    <name type="scientific">Sphingobium wenxiniae (strain DSM 21828 / CGMCC 1.7748 / JZ-1)</name>
    <dbReference type="NCBI Taxonomy" id="595605"/>
    <lineage>
        <taxon>Bacteria</taxon>
        <taxon>Pseudomonadati</taxon>
        <taxon>Pseudomonadota</taxon>
        <taxon>Alphaproteobacteria</taxon>
        <taxon>Sphingomonadales</taxon>
        <taxon>Sphingomonadaceae</taxon>
        <taxon>Sphingobium</taxon>
    </lineage>
</organism>
<dbReference type="InterPro" id="IPR012340">
    <property type="entry name" value="NA-bd_OB-fold"/>
</dbReference>
<dbReference type="AlphaFoldDB" id="A0A562KMT5"/>
<dbReference type="InterPro" id="IPR022002">
    <property type="entry name" value="ChsH2_Znr"/>
</dbReference>
<protein>
    <submittedName>
        <fullName evidence="3">Putative OB-fold protein</fullName>
    </submittedName>
</protein>
<evidence type="ECO:0000313" key="3">
    <source>
        <dbReference type="EMBL" id="TWH96565.1"/>
    </source>
</evidence>
<dbReference type="Pfam" id="PF12172">
    <property type="entry name" value="zf-ChsH2"/>
    <property type="match status" value="1"/>
</dbReference>
<dbReference type="RefSeq" id="WP_145071889.1">
    <property type="nucleotide sequence ID" value="NZ_JACIIY010000009.1"/>
</dbReference>
<proteinExistence type="predicted"/>
<dbReference type="InterPro" id="IPR052513">
    <property type="entry name" value="Thioester_dehydratase-like"/>
</dbReference>
<dbReference type="Pfam" id="PF01796">
    <property type="entry name" value="OB_ChsH2_C"/>
    <property type="match status" value="1"/>
</dbReference>
<dbReference type="PANTHER" id="PTHR34075">
    <property type="entry name" value="BLR3430 PROTEIN"/>
    <property type="match status" value="1"/>
</dbReference>
<dbReference type="EMBL" id="VLKK01000002">
    <property type="protein sequence ID" value="TWH96565.1"/>
    <property type="molecule type" value="Genomic_DNA"/>
</dbReference>
<feature type="domain" description="ChsH2 rubredoxin-like zinc ribbon" evidence="2">
    <location>
        <begin position="21"/>
        <end position="56"/>
    </location>
</feature>
<sequence length="138" mass="15166">MEPTAPPRPLPALNDDNQAFWTGGSEGKLMIDRCGDCRAYVHPPTPFCPACESRNVAAEAVSGRGRITTFTINHKQWMPGLPVPYVLALVEIDEDPTVRIPTNIVGIAPEKVAIDMPVEVLFEQVEEVFVPLFRPVEG</sequence>